<accession>A0ABY3ST85</accession>
<dbReference type="RefSeq" id="WP_236496414.1">
    <property type="nucleotide sequence ID" value="NZ_CP091244.1"/>
</dbReference>
<name>A0ABY3ST85_9GAMM</name>
<organism evidence="1 2">
    <name type="scientific">Thiothrix winogradskyi</name>
    <dbReference type="NCBI Taxonomy" id="96472"/>
    <lineage>
        <taxon>Bacteria</taxon>
        <taxon>Pseudomonadati</taxon>
        <taxon>Pseudomonadota</taxon>
        <taxon>Gammaproteobacteria</taxon>
        <taxon>Thiotrichales</taxon>
        <taxon>Thiotrichaceae</taxon>
        <taxon>Thiothrix</taxon>
    </lineage>
</organism>
<reference evidence="1" key="1">
    <citation type="journal article" date="2022" name="Microorganisms">
        <title>Two New Species of Filamentous Sulfur Bacteria of the Genus Thiothrix, Thiothrix winogradskyi sp. nov. and 'Candidatus Thiothrix sulfatifontis' sp. nov.</title>
        <authorList>
            <person name="Ravin N.V."/>
            <person name="Rossetti S."/>
            <person name="Beletsky A.V."/>
            <person name="Kadnikov V.V."/>
            <person name="Rudenko T.S."/>
            <person name="Smolyakov D.D."/>
            <person name="Moskvitina M.I."/>
            <person name="Gureeva M.V."/>
            <person name="Mardanov A.V."/>
            <person name="Grabovich M.Y."/>
        </authorList>
    </citation>
    <scope>NUCLEOTIDE SEQUENCE</scope>
    <source>
        <strain evidence="1">CT3</strain>
    </source>
</reference>
<dbReference type="Proteomes" id="UP001054801">
    <property type="component" value="Chromosome"/>
</dbReference>
<proteinExistence type="predicted"/>
<protein>
    <submittedName>
        <fullName evidence="1">Uncharacterized protein</fullName>
    </submittedName>
</protein>
<keyword evidence="2" id="KW-1185">Reference proteome</keyword>
<evidence type="ECO:0000313" key="2">
    <source>
        <dbReference type="Proteomes" id="UP001054801"/>
    </source>
</evidence>
<dbReference type="EMBL" id="CP091244">
    <property type="protein sequence ID" value="UJS22732.1"/>
    <property type="molecule type" value="Genomic_DNA"/>
</dbReference>
<gene>
    <name evidence="1" type="ORF">L2Y54_12340</name>
</gene>
<evidence type="ECO:0000313" key="1">
    <source>
        <dbReference type="EMBL" id="UJS22732.1"/>
    </source>
</evidence>
<sequence length="47" mass="5519">MEEKVYELEELETLSEQELKACLEDSWNIKNGQFDVWGEITLLKDTA</sequence>